<dbReference type="GO" id="GO:0005615">
    <property type="term" value="C:extracellular space"/>
    <property type="evidence" value="ECO:0007669"/>
    <property type="project" value="UniProtKB-KW"/>
</dbReference>
<proteinExistence type="predicted"/>
<organism evidence="5 6">
    <name type="scientific">Eleginops maclovinus</name>
    <name type="common">Patagonian blennie</name>
    <name type="synonym">Eleginus maclovinus</name>
    <dbReference type="NCBI Taxonomy" id="56733"/>
    <lineage>
        <taxon>Eukaryota</taxon>
        <taxon>Metazoa</taxon>
        <taxon>Chordata</taxon>
        <taxon>Craniata</taxon>
        <taxon>Vertebrata</taxon>
        <taxon>Euteleostomi</taxon>
        <taxon>Actinopterygii</taxon>
        <taxon>Neopterygii</taxon>
        <taxon>Teleostei</taxon>
        <taxon>Neoteleostei</taxon>
        <taxon>Acanthomorphata</taxon>
        <taxon>Eupercaria</taxon>
        <taxon>Perciformes</taxon>
        <taxon>Notothenioidei</taxon>
        <taxon>Eleginopidae</taxon>
        <taxon>Eleginops</taxon>
    </lineage>
</organism>
<dbReference type="AlphaFoldDB" id="A0AAN7WL89"/>
<dbReference type="GO" id="GO:0008009">
    <property type="term" value="F:chemokine activity"/>
    <property type="evidence" value="ECO:0007669"/>
    <property type="project" value="InterPro"/>
</dbReference>
<accession>A0AAN7WL89</accession>
<gene>
    <name evidence="5" type="ORF">PBY51_014060</name>
</gene>
<feature type="signal peptide" evidence="3">
    <location>
        <begin position="1"/>
        <end position="20"/>
    </location>
</feature>
<evidence type="ECO:0000256" key="1">
    <source>
        <dbReference type="ARBA" id="ARBA00022514"/>
    </source>
</evidence>
<evidence type="ECO:0000313" key="5">
    <source>
        <dbReference type="EMBL" id="KAK5849753.1"/>
    </source>
</evidence>
<feature type="domain" description="Chemokine interleukin-8-like" evidence="4">
    <location>
        <begin position="26"/>
        <end position="75"/>
    </location>
</feature>
<evidence type="ECO:0000256" key="2">
    <source>
        <dbReference type="SAM" id="MobiDB-lite"/>
    </source>
</evidence>
<evidence type="ECO:0000313" key="6">
    <source>
        <dbReference type="Proteomes" id="UP001346869"/>
    </source>
</evidence>
<dbReference type="EMBL" id="JAUZQC010000023">
    <property type="protein sequence ID" value="KAK5849753.1"/>
    <property type="molecule type" value="Genomic_DNA"/>
</dbReference>
<reference evidence="5 6" key="2">
    <citation type="journal article" date="2023" name="Mol. Biol. Evol.">
        <title>Genomics of Secondarily Temperate Adaptation in the Only Non-Antarctic Icefish.</title>
        <authorList>
            <person name="Rivera-Colon A.G."/>
            <person name="Rayamajhi N."/>
            <person name="Minhas B.F."/>
            <person name="Madrigal G."/>
            <person name="Bilyk K.T."/>
            <person name="Yoon V."/>
            <person name="Hune M."/>
            <person name="Gregory S."/>
            <person name="Cheng C.H.C."/>
            <person name="Catchen J.M."/>
        </authorList>
    </citation>
    <scope>NUCLEOTIDE SEQUENCE [LARGE SCALE GENOMIC DNA]</scope>
    <source>
        <strain evidence="5">JMC-PN-2008</strain>
    </source>
</reference>
<reference evidence="5 6" key="1">
    <citation type="journal article" date="2023" name="Genes (Basel)">
        <title>Chromosome-Level Genome Assembly and Circadian Gene Repertoire of the Patagonia Blennie Eleginops maclovinus-The Closest Ancestral Proxy of Antarctic Cryonotothenioids.</title>
        <authorList>
            <person name="Cheng C.C."/>
            <person name="Rivera-Colon A.G."/>
            <person name="Minhas B.F."/>
            <person name="Wilson L."/>
            <person name="Rayamajhi N."/>
            <person name="Vargas-Chacoff L."/>
            <person name="Catchen J.M."/>
        </authorList>
    </citation>
    <scope>NUCLEOTIDE SEQUENCE [LARGE SCALE GENOMIC DNA]</scope>
    <source>
        <strain evidence="5">JMC-PN-2008</strain>
    </source>
</reference>
<keyword evidence="6" id="KW-1185">Reference proteome</keyword>
<dbReference type="SUPFAM" id="SSF54117">
    <property type="entry name" value="Interleukin 8-like chemokines"/>
    <property type="match status" value="1"/>
</dbReference>
<dbReference type="InterPro" id="IPR001811">
    <property type="entry name" value="Chemokine_IL8-like_dom"/>
</dbReference>
<dbReference type="GO" id="GO:0006955">
    <property type="term" value="P:immune response"/>
    <property type="evidence" value="ECO:0007669"/>
    <property type="project" value="InterPro"/>
</dbReference>
<name>A0AAN7WL89_ELEMC</name>
<dbReference type="Pfam" id="PF00048">
    <property type="entry name" value="IL8"/>
    <property type="match status" value="1"/>
</dbReference>
<dbReference type="Proteomes" id="UP001346869">
    <property type="component" value="Unassembled WGS sequence"/>
</dbReference>
<sequence>MFKSVLVFIALVAMVQYGSAAEKLDSCCKTVNKKEITDPILGYATQRRNPPCVAAIIFQTEKGYFCSYLNAPWVFPKIKAFNKAKAIGAALKAPSSTASLLSIITSTASPSTRSSSPTPISPSSTPLSSSSFDSFSTSFDSSSSSFDSSSTSFDSSSTSFDSSSTSFPSSSFTSETPAAETSSGN</sequence>
<protein>
    <recommendedName>
        <fullName evidence="4">Chemokine interleukin-8-like domain-containing protein</fullName>
    </recommendedName>
</protein>
<evidence type="ECO:0000259" key="4">
    <source>
        <dbReference type="Pfam" id="PF00048"/>
    </source>
</evidence>
<dbReference type="InterPro" id="IPR036048">
    <property type="entry name" value="Interleukin_8-like_sf"/>
</dbReference>
<feature type="chain" id="PRO_5042845875" description="Chemokine interleukin-8-like domain-containing protein" evidence="3">
    <location>
        <begin position="21"/>
        <end position="185"/>
    </location>
</feature>
<evidence type="ECO:0000256" key="3">
    <source>
        <dbReference type="SAM" id="SignalP"/>
    </source>
</evidence>
<feature type="region of interest" description="Disordered" evidence="2">
    <location>
        <begin position="108"/>
        <end position="185"/>
    </location>
</feature>
<dbReference type="Gene3D" id="2.40.50.40">
    <property type="match status" value="1"/>
</dbReference>
<comment type="caution">
    <text evidence="5">The sequence shown here is derived from an EMBL/GenBank/DDBJ whole genome shotgun (WGS) entry which is preliminary data.</text>
</comment>
<keyword evidence="1" id="KW-0202">Cytokine</keyword>
<keyword evidence="3" id="KW-0732">Signal</keyword>